<dbReference type="InterPro" id="IPR007860">
    <property type="entry name" value="DNA_mmatch_repair_MutS_con_dom"/>
</dbReference>
<gene>
    <name evidence="9 13" type="primary">mutS</name>
    <name evidence="13" type="ORF">L9059_04705</name>
</gene>
<dbReference type="Pfam" id="PF00488">
    <property type="entry name" value="MutS_V"/>
    <property type="match status" value="1"/>
</dbReference>
<keyword evidence="5 9" id="KW-0067">ATP-binding</keyword>
<dbReference type="Gene3D" id="3.30.420.110">
    <property type="entry name" value="MutS, connector domain"/>
    <property type="match status" value="1"/>
</dbReference>
<dbReference type="Pfam" id="PF05190">
    <property type="entry name" value="MutS_IV"/>
    <property type="match status" value="1"/>
</dbReference>
<evidence type="ECO:0000256" key="9">
    <source>
        <dbReference type="HAMAP-Rule" id="MF_00096"/>
    </source>
</evidence>
<evidence type="ECO:0000313" key="13">
    <source>
        <dbReference type="EMBL" id="MCK1789490.1"/>
    </source>
</evidence>
<dbReference type="Gene3D" id="3.40.50.300">
    <property type="entry name" value="P-loop containing nucleotide triphosphate hydrolases"/>
    <property type="match status" value="1"/>
</dbReference>
<dbReference type="InterPro" id="IPR027417">
    <property type="entry name" value="P-loop_NTPase"/>
</dbReference>
<dbReference type="SUPFAM" id="SSF55271">
    <property type="entry name" value="DNA repair protein MutS, domain I"/>
    <property type="match status" value="1"/>
</dbReference>
<dbReference type="Pfam" id="PF05188">
    <property type="entry name" value="MutS_II"/>
    <property type="match status" value="1"/>
</dbReference>
<evidence type="ECO:0000256" key="3">
    <source>
        <dbReference type="ARBA" id="ARBA00022741"/>
    </source>
</evidence>
<dbReference type="Gene3D" id="3.40.1170.10">
    <property type="entry name" value="DNA repair protein MutS, domain I"/>
    <property type="match status" value="1"/>
</dbReference>
<keyword evidence="14" id="KW-1185">Reference proteome</keyword>
<dbReference type="HAMAP" id="MF_00096">
    <property type="entry name" value="MutS"/>
    <property type="match status" value="1"/>
</dbReference>
<evidence type="ECO:0000256" key="8">
    <source>
        <dbReference type="ARBA" id="ARBA00024647"/>
    </source>
</evidence>
<dbReference type="RefSeq" id="WP_247288572.1">
    <property type="nucleotide sequence ID" value="NZ_JAKNRW010000003.1"/>
</dbReference>
<proteinExistence type="inferred from homology"/>
<comment type="similarity">
    <text evidence="1 9 10">Belongs to the DNA mismatch repair MutS family.</text>
</comment>
<evidence type="ECO:0000256" key="1">
    <source>
        <dbReference type="ARBA" id="ARBA00006271"/>
    </source>
</evidence>
<comment type="caution">
    <text evidence="13">The sequence shown here is derived from an EMBL/GenBank/DDBJ whole genome shotgun (WGS) entry which is preliminary data.</text>
</comment>
<dbReference type="SUPFAM" id="SSF52540">
    <property type="entry name" value="P-loop containing nucleoside triphosphate hydrolases"/>
    <property type="match status" value="1"/>
</dbReference>
<evidence type="ECO:0000256" key="2">
    <source>
        <dbReference type="ARBA" id="ARBA00021982"/>
    </source>
</evidence>
<feature type="binding site" evidence="9">
    <location>
        <begin position="617"/>
        <end position="624"/>
    </location>
    <ligand>
        <name>ATP</name>
        <dbReference type="ChEBI" id="CHEBI:30616"/>
    </ligand>
</feature>
<dbReference type="EMBL" id="JAKNRW010000003">
    <property type="protein sequence ID" value="MCK1789490.1"/>
    <property type="molecule type" value="Genomic_DNA"/>
</dbReference>
<keyword evidence="3 9" id="KW-0547">Nucleotide-binding</keyword>
<organism evidence="13 14">
    <name type="scientific">Pseudomonas violetae</name>
    <dbReference type="NCBI Taxonomy" id="2915813"/>
    <lineage>
        <taxon>Bacteria</taxon>
        <taxon>Pseudomonadati</taxon>
        <taxon>Pseudomonadota</taxon>
        <taxon>Gammaproteobacteria</taxon>
        <taxon>Pseudomonadales</taxon>
        <taxon>Pseudomonadaceae</taxon>
        <taxon>Pseudomonas</taxon>
    </lineage>
</organism>
<dbReference type="CDD" id="cd03284">
    <property type="entry name" value="ABC_MutS1"/>
    <property type="match status" value="1"/>
</dbReference>
<dbReference type="InterPro" id="IPR000432">
    <property type="entry name" value="DNA_mismatch_repair_MutS_C"/>
</dbReference>
<dbReference type="Proteomes" id="UP001299876">
    <property type="component" value="Unassembled WGS sequence"/>
</dbReference>
<dbReference type="InterPro" id="IPR036187">
    <property type="entry name" value="DNA_mismatch_repair_MutS_sf"/>
</dbReference>
<evidence type="ECO:0000256" key="10">
    <source>
        <dbReference type="RuleBase" id="RU003756"/>
    </source>
</evidence>
<keyword evidence="6 9" id="KW-0238">DNA-binding</keyword>
<dbReference type="Gene3D" id="6.10.140.430">
    <property type="match status" value="1"/>
</dbReference>
<evidence type="ECO:0000259" key="12">
    <source>
        <dbReference type="PROSITE" id="PS00486"/>
    </source>
</evidence>
<dbReference type="InterPro" id="IPR016151">
    <property type="entry name" value="DNA_mismatch_repair_MutS_N"/>
</dbReference>
<dbReference type="InterPro" id="IPR045076">
    <property type="entry name" value="MutS"/>
</dbReference>
<dbReference type="InterPro" id="IPR005748">
    <property type="entry name" value="DNA_mismatch_repair_MutS"/>
</dbReference>
<feature type="region of interest" description="Disordered" evidence="11">
    <location>
        <begin position="799"/>
        <end position="820"/>
    </location>
</feature>
<comment type="function">
    <text evidence="8 9">This protein is involved in the repair of mismatches in DNA. It is possible that it carries out the mismatch recognition step. This protein has a weak ATPase activity.</text>
</comment>
<dbReference type="InterPro" id="IPR007696">
    <property type="entry name" value="DNA_mismatch_repair_MutS_core"/>
</dbReference>
<reference evidence="13 14" key="1">
    <citation type="submission" date="2022-02" db="EMBL/GenBank/DDBJ databases">
        <title>Comparative genomics of the first Antarctic Pseudomonas spp. capable of biotransforming 2,4,6-Trinitrotoluene.</title>
        <authorList>
            <person name="Cabrera M.A."/>
            <person name="Marquez S.L."/>
            <person name="Perez-Donoso J.M."/>
        </authorList>
    </citation>
    <scope>NUCLEOTIDE SEQUENCE [LARGE SCALE GENOMIC DNA]</scope>
    <source>
        <strain evidence="13 14">TNT19</strain>
    </source>
</reference>
<feature type="domain" description="DNA mismatch repair proteins mutS family" evidence="12">
    <location>
        <begin position="691"/>
        <end position="707"/>
    </location>
</feature>
<keyword evidence="7 9" id="KW-0234">DNA repair</keyword>
<dbReference type="PANTHER" id="PTHR11361:SF34">
    <property type="entry name" value="DNA MISMATCH REPAIR PROTEIN MSH1, MITOCHONDRIAL"/>
    <property type="match status" value="1"/>
</dbReference>
<name>A0ABT0EUW1_9PSED</name>
<dbReference type="NCBIfam" id="TIGR01070">
    <property type="entry name" value="mutS1"/>
    <property type="match status" value="1"/>
</dbReference>
<keyword evidence="4 9" id="KW-0227">DNA damage</keyword>
<dbReference type="InterPro" id="IPR017261">
    <property type="entry name" value="DNA_mismatch_repair_MutS/MSH"/>
</dbReference>
<dbReference type="PROSITE" id="PS00486">
    <property type="entry name" value="DNA_MISMATCH_REPAIR_2"/>
    <property type="match status" value="1"/>
</dbReference>
<evidence type="ECO:0000256" key="7">
    <source>
        <dbReference type="ARBA" id="ARBA00023204"/>
    </source>
</evidence>
<dbReference type="NCBIfam" id="NF003810">
    <property type="entry name" value="PRK05399.1"/>
    <property type="match status" value="1"/>
</dbReference>
<sequence length="859" mass="95149">MNKALSDLSSHTPMMQQYWRLKNQHPDQLMFYRMGDFYEIFYEDAKKAAKLLDITLTARGQSAGQAIPMCGIPYHAAEGYLAKLVKLGESVVICEQVGDPATSKGPVDRQVVRIITPGTVSDEALLDERRDNLIAAVLGDERLFGLAVLDITSGNFTVLEIKGWENLLAELERVNPVELMIPDDWPKDLPAEKRRGVRRRAPWDFERDSALKSLCQQFSTQDLKGFGCESLTLAIGAAGCLLSYAKETQRTALPHLRSLRHERLDDTVVLDGASRRNLELDTNLAGGRDNTLQSVVDRCQTAMGSRLLTRWLNRPLRDLKVLLARQTSITCLLDAYRFEQLQPQLKEIGDIERILARIGLRNARPRDLARLRDALGALPQLQVAMAELEAPHIIELAATTSTYPQLAALLEKAIIDNPPAVIRDGGVLKTGYDSELDELQSLSENAGQFLIDLEAREKARTGLSHLKVGYNRIHGYFIELPSKQAESAPADYIRRQTLKGAERFITPELKAFEDKALSAKSRALAREKMLYEALLEDLISQLPPLQDTAAALAELDVLSNLAERALNLDLNCPRFVEEPCMRISQGRHPVVEQVLTTPFVANDLSLDDNTRMLVITGPNMGGKSTYMRQTALIVLLAHIGSFVPAASCELSLVDRIFTRIGSSDDLAGGRSTFMVEMSETANILHNATERSLVLMDEVGRGTSTFDGLSLAWAAAERLAFLRAYTLFATHYFELTVLPEAQPLVANVHLNATEHNERIVFLHHVLPGPASQSYGLAVAQLAGVPSEVILRAREHLGRLEATALPHEAPKPVKGKTSAPQQSDMFASLPHPVLDELAKLDLDDLTPRKALEMLYALKTRI</sequence>
<dbReference type="Pfam" id="PF01624">
    <property type="entry name" value="MutS_I"/>
    <property type="match status" value="1"/>
</dbReference>
<dbReference type="SMART" id="SM00533">
    <property type="entry name" value="MUTSd"/>
    <property type="match status" value="1"/>
</dbReference>
<dbReference type="Pfam" id="PF05192">
    <property type="entry name" value="MutS_III"/>
    <property type="match status" value="1"/>
</dbReference>
<dbReference type="InterPro" id="IPR007695">
    <property type="entry name" value="DNA_mismatch_repair_MutS-lik_N"/>
</dbReference>
<evidence type="ECO:0000256" key="5">
    <source>
        <dbReference type="ARBA" id="ARBA00022840"/>
    </source>
</evidence>
<dbReference type="SUPFAM" id="SSF53150">
    <property type="entry name" value="DNA repair protein MutS, domain II"/>
    <property type="match status" value="1"/>
</dbReference>
<evidence type="ECO:0000313" key="14">
    <source>
        <dbReference type="Proteomes" id="UP001299876"/>
    </source>
</evidence>
<dbReference type="SMART" id="SM00534">
    <property type="entry name" value="MUTSac"/>
    <property type="match status" value="1"/>
</dbReference>
<dbReference type="InterPro" id="IPR036678">
    <property type="entry name" value="MutS_con_dom_sf"/>
</dbReference>
<evidence type="ECO:0000256" key="4">
    <source>
        <dbReference type="ARBA" id="ARBA00022763"/>
    </source>
</evidence>
<dbReference type="Gene3D" id="1.10.1420.10">
    <property type="match status" value="2"/>
</dbReference>
<accession>A0ABT0EUW1</accession>
<dbReference type="InterPro" id="IPR007861">
    <property type="entry name" value="DNA_mismatch_repair_MutS_clamp"/>
</dbReference>
<dbReference type="PIRSF" id="PIRSF037677">
    <property type="entry name" value="DNA_mis_repair_Msh6"/>
    <property type="match status" value="1"/>
</dbReference>
<protein>
    <recommendedName>
        <fullName evidence="2 9">DNA mismatch repair protein MutS</fullName>
    </recommendedName>
</protein>
<dbReference type="SUPFAM" id="SSF48334">
    <property type="entry name" value="DNA repair protein MutS, domain III"/>
    <property type="match status" value="1"/>
</dbReference>
<evidence type="ECO:0000256" key="6">
    <source>
        <dbReference type="ARBA" id="ARBA00023125"/>
    </source>
</evidence>
<evidence type="ECO:0000256" key="11">
    <source>
        <dbReference type="SAM" id="MobiDB-lite"/>
    </source>
</evidence>
<dbReference type="PANTHER" id="PTHR11361">
    <property type="entry name" value="DNA MISMATCH REPAIR PROTEIN MUTS FAMILY MEMBER"/>
    <property type="match status" value="1"/>
</dbReference>